<protein>
    <submittedName>
        <fullName evidence="1">Uncharacterized protein</fullName>
    </submittedName>
</protein>
<dbReference type="Proteomes" id="UP000267821">
    <property type="component" value="Unassembled WGS sequence"/>
</dbReference>
<sequence length="130" mass="14061">LDNLQHNEDILDQHAEPGIISMSEHVSECISAGITSSAGIDNDLESLFEAETSFTPPPLISSSTALTFLQNLTHYFYALPVSSLPPVPGSASIGVSDLEKSLSNTHRSLNQYLETQKKQSSLDSWLSSVL</sequence>
<organism evidence="1 2">
    <name type="scientific">Terfezia boudieri ATCC MYA-4762</name>
    <dbReference type="NCBI Taxonomy" id="1051890"/>
    <lineage>
        <taxon>Eukaryota</taxon>
        <taxon>Fungi</taxon>
        <taxon>Dikarya</taxon>
        <taxon>Ascomycota</taxon>
        <taxon>Pezizomycotina</taxon>
        <taxon>Pezizomycetes</taxon>
        <taxon>Pezizales</taxon>
        <taxon>Pezizaceae</taxon>
        <taxon>Terfezia</taxon>
    </lineage>
</organism>
<feature type="non-terminal residue" evidence="1">
    <location>
        <position position="130"/>
    </location>
</feature>
<reference evidence="1 2" key="1">
    <citation type="journal article" date="2018" name="Nat. Ecol. Evol.">
        <title>Pezizomycetes genomes reveal the molecular basis of ectomycorrhizal truffle lifestyle.</title>
        <authorList>
            <person name="Murat C."/>
            <person name="Payen T."/>
            <person name="Noel B."/>
            <person name="Kuo A."/>
            <person name="Morin E."/>
            <person name="Chen J."/>
            <person name="Kohler A."/>
            <person name="Krizsan K."/>
            <person name="Balestrini R."/>
            <person name="Da Silva C."/>
            <person name="Montanini B."/>
            <person name="Hainaut M."/>
            <person name="Levati E."/>
            <person name="Barry K.W."/>
            <person name="Belfiori B."/>
            <person name="Cichocki N."/>
            <person name="Clum A."/>
            <person name="Dockter R.B."/>
            <person name="Fauchery L."/>
            <person name="Guy J."/>
            <person name="Iotti M."/>
            <person name="Le Tacon F."/>
            <person name="Lindquist E.A."/>
            <person name="Lipzen A."/>
            <person name="Malagnac F."/>
            <person name="Mello A."/>
            <person name="Molinier V."/>
            <person name="Miyauchi S."/>
            <person name="Poulain J."/>
            <person name="Riccioni C."/>
            <person name="Rubini A."/>
            <person name="Sitrit Y."/>
            <person name="Splivallo R."/>
            <person name="Traeger S."/>
            <person name="Wang M."/>
            <person name="Zifcakova L."/>
            <person name="Wipf D."/>
            <person name="Zambonelli A."/>
            <person name="Paolocci F."/>
            <person name="Nowrousian M."/>
            <person name="Ottonello S."/>
            <person name="Baldrian P."/>
            <person name="Spatafora J.W."/>
            <person name="Henrissat B."/>
            <person name="Nagy L.G."/>
            <person name="Aury J.M."/>
            <person name="Wincker P."/>
            <person name="Grigoriev I.V."/>
            <person name="Bonfante P."/>
            <person name="Martin F.M."/>
        </authorList>
    </citation>
    <scope>NUCLEOTIDE SEQUENCE [LARGE SCALE GENOMIC DNA]</scope>
    <source>
        <strain evidence="1 2">ATCC MYA-4762</strain>
    </source>
</reference>
<name>A0A3N4LK50_9PEZI</name>
<dbReference type="InParanoid" id="A0A3N4LK50"/>
<accession>A0A3N4LK50</accession>
<evidence type="ECO:0000313" key="1">
    <source>
        <dbReference type="EMBL" id="RPB22098.1"/>
    </source>
</evidence>
<proteinExistence type="predicted"/>
<feature type="non-terminal residue" evidence="1">
    <location>
        <position position="1"/>
    </location>
</feature>
<evidence type="ECO:0000313" key="2">
    <source>
        <dbReference type="Proteomes" id="UP000267821"/>
    </source>
</evidence>
<keyword evidence="2" id="KW-1185">Reference proteome</keyword>
<dbReference type="EMBL" id="ML121554">
    <property type="protein sequence ID" value="RPB22098.1"/>
    <property type="molecule type" value="Genomic_DNA"/>
</dbReference>
<gene>
    <name evidence="1" type="ORF">L211DRAFT_839980</name>
</gene>
<dbReference type="AlphaFoldDB" id="A0A3N4LK50"/>